<keyword evidence="1" id="KW-0812">Transmembrane</keyword>
<comment type="caution">
    <text evidence="2">The sequence shown here is derived from an EMBL/GenBank/DDBJ whole genome shotgun (WGS) entry which is preliminary data.</text>
</comment>
<accession>A0A4U1BM49</accession>
<gene>
    <name evidence="2" type="ORF">FCL42_12065</name>
</gene>
<sequence length="100" mass="11486">MKLSSILIPFLSFLILNVIIFIAVKEQVPFGHLIYGLVIGVWACQFPIFSANKTIRALNRALGEAGQARLLQEERHREKEAGYMEKICNLEDEIERLRSR</sequence>
<evidence type="ECO:0000313" key="3">
    <source>
        <dbReference type="Proteomes" id="UP000305675"/>
    </source>
</evidence>
<dbReference type="RefSeq" id="WP_136863676.1">
    <property type="nucleotide sequence ID" value="NZ_SWCJ01000008.1"/>
</dbReference>
<protein>
    <submittedName>
        <fullName evidence="2">Uncharacterized protein</fullName>
    </submittedName>
</protein>
<dbReference type="Proteomes" id="UP000305675">
    <property type="component" value="Unassembled WGS sequence"/>
</dbReference>
<proteinExistence type="predicted"/>
<feature type="transmembrane region" description="Helical" evidence="1">
    <location>
        <begin position="30"/>
        <end position="50"/>
    </location>
</feature>
<dbReference type="AlphaFoldDB" id="A0A4U1BM49"/>
<organism evidence="2 3">
    <name type="scientific">Ferrimonas aestuarii</name>
    <dbReference type="NCBI Taxonomy" id="2569539"/>
    <lineage>
        <taxon>Bacteria</taxon>
        <taxon>Pseudomonadati</taxon>
        <taxon>Pseudomonadota</taxon>
        <taxon>Gammaproteobacteria</taxon>
        <taxon>Alteromonadales</taxon>
        <taxon>Ferrimonadaceae</taxon>
        <taxon>Ferrimonas</taxon>
    </lineage>
</organism>
<name>A0A4U1BM49_9GAMM</name>
<keyword evidence="1" id="KW-0472">Membrane</keyword>
<evidence type="ECO:0000313" key="2">
    <source>
        <dbReference type="EMBL" id="TKB54541.1"/>
    </source>
</evidence>
<reference evidence="2 3" key="1">
    <citation type="submission" date="2019-04" db="EMBL/GenBank/DDBJ databases">
        <authorList>
            <person name="Hwang J.C."/>
        </authorList>
    </citation>
    <scope>NUCLEOTIDE SEQUENCE [LARGE SCALE GENOMIC DNA]</scope>
    <source>
        <strain evidence="2 3">IMCC35002</strain>
    </source>
</reference>
<evidence type="ECO:0000256" key="1">
    <source>
        <dbReference type="SAM" id="Phobius"/>
    </source>
</evidence>
<keyword evidence="1" id="KW-1133">Transmembrane helix</keyword>
<keyword evidence="3" id="KW-1185">Reference proteome</keyword>
<dbReference type="EMBL" id="SWCJ01000008">
    <property type="protein sequence ID" value="TKB54541.1"/>
    <property type="molecule type" value="Genomic_DNA"/>
</dbReference>
<feature type="transmembrane region" description="Helical" evidence="1">
    <location>
        <begin position="7"/>
        <end position="24"/>
    </location>
</feature>